<dbReference type="SMART" id="SM00091">
    <property type="entry name" value="PAS"/>
    <property type="match status" value="1"/>
</dbReference>
<feature type="transmembrane region" description="Helical" evidence="1">
    <location>
        <begin position="69"/>
        <end position="87"/>
    </location>
</feature>
<dbReference type="Proteomes" id="UP000426246">
    <property type="component" value="Chromosome"/>
</dbReference>
<dbReference type="Gene3D" id="3.30.70.270">
    <property type="match status" value="1"/>
</dbReference>
<feature type="transmembrane region" description="Helical" evidence="1">
    <location>
        <begin position="39"/>
        <end position="57"/>
    </location>
</feature>
<evidence type="ECO:0000313" key="6">
    <source>
        <dbReference type="Proteomes" id="UP000426246"/>
    </source>
</evidence>
<dbReference type="SMART" id="SM00052">
    <property type="entry name" value="EAL"/>
    <property type="match status" value="1"/>
</dbReference>
<dbReference type="NCBIfam" id="TIGR00229">
    <property type="entry name" value="sensory_box"/>
    <property type="match status" value="1"/>
</dbReference>
<dbReference type="CDD" id="cd00130">
    <property type="entry name" value="PAS"/>
    <property type="match status" value="1"/>
</dbReference>
<feature type="transmembrane region" description="Helical" evidence="1">
    <location>
        <begin position="6"/>
        <end position="27"/>
    </location>
</feature>
<feature type="transmembrane region" description="Helical" evidence="1">
    <location>
        <begin position="182"/>
        <end position="203"/>
    </location>
</feature>
<keyword evidence="1" id="KW-0812">Transmembrane</keyword>
<dbReference type="InterPro" id="IPR001633">
    <property type="entry name" value="EAL_dom"/>
</dbReference>
<evidence type="ECO:0000256" key="1">
    <source>
        <dbReference type="SAM" id="Phobius"/>
    </source>
</evidence>
<dbReference type="InterPro" id="IPR000014">
    <property type="entry name" value="PAS"/>
</dbReference>
<dbReference type="CDD" id="cd01949">
    <property type="entry name" value="GGDEF"/>
    <property type="match status" value="1"/>
</dbReference>
<feature type="transmembrane region" description="Helical" evidence="1">
    <location>
        <begin position="215"/>
        <end position="236"/>
    </location>
</feature>
<dbReference type="PROSITE" id="PS50883">
    <property type="entry name" value="EAL"/>
    <property type="match status" value="1"/>
</dbReference>
<dbReference type="GO" id="GO:0006355">
    <property type="term" value="P:regulation of DNA-templated transcription"/>
    <property type="evidence" value="ECO:0007669"/>
    <property type="project" value="InterPro"/>
</dbReference>
<keyword evidence="6" id="KW-1185">Reference proteome</keyword>
<protein>
    <submittedName>
        <fullName evidence="5">EAL domain-containing protein</fullName>
    </submittedName>
</protein>
<organism evidence="5 6">
    <name type="scientific">Paenibacillus psychroresistens</name>
    <dbReference type="NCBI Taxonomy" id="1778678"/>
    <lineage>
        <taxon>Bacteria</taxon>
        <taxon>Bacillati</taxon>
        <taxon>Bacillota</taxon>
        <taxon>Bacilli</taxon>
        <taxon>Bacillales</taxon>
        <taxon>Paenibacillaceae</taxon>
        <taxon>Paenibacillus</taxon>
    </lineage>
</organism>
<keyword evidence="1" id="KW-0472">Membrane</keyword>
<dbReference type="SMART" id="SM00267">
    <property type="entry name" value="GGDEF"/>
    <property type="match status" value="1"/>
</dbReference>
<dbReference type="PANTHER" id="PTHR44757:SF2">
    <property type="entry name" value="BIOFILM ARCHITECTURE MAINTENANCE PROTEIN MBAA"/>
    <property type="match status" value="1"/>
</dbReference>
<dbReference type="EMBL" id="CP034235">
    <property type="protein sequence ID" value="QGQ98233.1"/>
    <property type="molecule type" value="Genomic_DNA"/>
</dbReference>
<dbReference type="AlphaFoldDB" id="A0A6B8RRX6"/>
<sequence length="778" mass="89149">MALFLLSIFLYGFPIIMLVYMALEIYFRNKANPLNRITALLLLMLTFLIFGLFFSKLLPDEYIVSLTFYIKYVPMFIVMSIALHFFSLLTSRFVKIPSYLLLSICYAPLLAIIILIYQQTWIKSEFVIKGYWKYEYPSEMLVGISFLVAFYTIVVGSCFLVLGLRHVSQKEHLAKKKKQIQFILLGLLLAGSWAFSGNFIPHLDVGIGQLNYPEFSAFGIVIFAFIVRVAMTRYAFLPSFEHKYQILHELSSLSIILLDHDLVIQDVNPAALKLFGLKASEIRRRTFNSLLIQPEHEGNDFSGEYAIIQANQERRLVYAESKSLLFNEENYQYIILEDITERRAAEQRIAFLAYKDELTGLLNRVKFQEVVADALECVHIENENQTAVIIIDLDRFKMINESKGRHVGNLFLKQAADFLSEQASQYLKVARIGSDEFALLLTDYTDDEHLDRLLKTILEHFRMPYIFENTPFFIAVSIGVSFASPYGNTAEELLKNAGIAMNHAKNNGGDRYQRYAKDIKHPDLERHVMENRMRKALELGEFVLHYQPQIDMNRGTITGVEALIRWNSPDLGLVSPGEFIPLAEKSGLIIPIGHWVLQQACKDRKSWFAQGIEELTVSVNISLFQFKNENFIEELKLILFETKLDPRLLCLEITESTAMENQAYTMKVCDELVGLGIILSIDDFGTGYSSFSLLKSLKFKEIKIDRYFIQGIVDNPYDHMIIKAIIAMAHGLKLKVVAEGVEDVEQLEILKDMLCDQIQGFYISKALAESELILFLQG</sequence>
<dbReference type="SUPFAM" id="SSF141868">
    <property type="entry name" value="EAL domain-like"/>
    <property type="match status" value="1"/>
</dbReference>
<proteinExistence type="predicted"/>
<dbReference type="NCBIfam" id="TIGR00254">
    <property type="entry name" value="GGDEF"/>
    <property type="match status" value="1"/>
</dbReference>
<dbReference type="InterPro" id="IPR043128">
    <property type="entry name" value="Rev_trsase/Diguanyl_cyclase"/>
</dbReference>
<dbReference type="InterPro" id="IPR052155">
    <property type="entry name" value="Biofilm_reg_signaling"/>
</dbReference>
<dbReference type="PROSITE" id="PS50112">
    <property type="entry name" value="PAS"/>
    <property type="match status" value="1"/>
</dbReference>
<evidence type="ECO:0000259" key="3">
    <source>
        <dbReference type="PROSITE" id="PS50883"/>
    </source>
</evidence>
<feature type="domain" description="EAL" evidence="3">
    <location>
        <begin position="526"/>
        <end position="778"/>
    </location>
</feature>
<keyword evidence="1" id="KW-1133">Transmembrane helix</keyword>
<evidence type="ECO:0000259" key="4">
    <source>
        <dbReference type="PROSITE" id="PS50887"/>
    </source>
</evidence>
<gene>
    <name evidence="5" type="ORF">EHS13_26780</name>
</gene>
<dbReference type="Pfam" id="PF00989">
    <property type="entry name" value="PAS"/>
    <property type="match status" value="1"/>
</dbReference>
<dbReference type="Gene3D" id="3.20.20.450">
    <property type="entry name" value="EAL domain"/>
    <property type="match status" value="1"/>
</dbReference>
<evidence type="ECO:0000259" key="2">
    <source>
        <dbReference type="PROSITE" id="PS50112"/>
    </source>
</evidence>
<dbReference type="SUPFAM" id="SSF55073">
    <property type="entry name" value="Nucleotide cyclase"/>
    <property type="match status" value="1"/>
</dbReference>
<dbReference type="CDD" id="cd01948">
    <property type="entry name" value="EAL"/>
    <property type="match status" value="1"/>
</dbReference>
<dbReference type="InterPro" id="IPR013767">
    <property type="entry name" value="PAS_fold"/>
</dbReference>
<dbReference type="Pfam" id="PF00563">
    <property type="entry name" value="EAL"/>
    <property type="match status" value="1"/>
</dbReference>
<name>A0A6B8RRX6_9BACL</name>
<dbReference type="InterPro" id="IPR029787">
    <property type="entry name" value="Nucleotide_cyclase"/>
</dbReference>
<dbReference type="KEGG" id="ppsc:EHS13_26780"/>
<accession>A0A6B8RRX6</accession>
<dbReference type="PROSITE" id="PS50887">
    <property type="entry name" value="GGDEF"/>
    <property type="match status" value="1"/>
</dbReference>
<dbReference type="Pfam" id="PF00990">
    <property type="entry name" value="GGDEF"/>
    <property type="match status" value="1"/>
</dbReference>
<feature type="transmembrane region" description="Helical" evidence="1">
    <location>
        <begin position="99"/>
        <end position="120"/>
    </location>
</feature>
<reference evidence="6" key="1">
    <citation type="submission" date="2018-11" db="EMBL/GenBank/DDBJ databases">
        <title>Complete genome sequence of Paenibacillus sp. ML311-T8.</title>
        <authorList>
            <person name="Nam Y.-D."/>
            <person name="Kang J."/>
            <person name="Chung W.-H."/>
            <person name="Park Y.S."/>
        </authorList>
    </citation>
    <scope>NUCLEOTIDE SEQUENCE [LARGE SCALE GENOMIC DNA]</scope>
    <source>
        <strain evidence="6">ML311-T8</strain>
    </source>
</reference>
<dbReference type="InterPro" id="IPR000160">
    <property type="entry name" value="GGDEF_dom"/>
</dbReference>
<dbReference type="OrthoDB" id="9759607at2"/>
<feature type="transmembrane region" description="Helical" evidence="1">
    <location>
        <begin position="140"/>
        <end position="162"/>
    </location>
</feature>
<feature type="domain" description="PAS" evidence="2">
    <location>
        <begin position="240"/>
        <end position="295"/>
    </location>
</feature>
<dbReference type="PANTHER" id="PTHR44757">
    <property type="entry name" value="DIGUANYLATE CYCLASE DGCP"/>
    <property type="match status" value="1"/>
</dbReference>
<evidence type="ECO:0000313" key="5">
    <source>
        <dbReference type="EMBL" id="QGQ98233.1"/>
    </source>
</evidence>
<dbReference type="RefSeq" id="WP_155703336.1">
    <property type="nucleotide sequence ID" value="NZ_CP034235.1"/>
</dbReference>
<feature type="domain" description="GGDEF" evidence="4">
    <location>
        <begin position="384"/>
        <end position="517"/>
    </location>
</feature>
<dbReference type="SUPFAM" id="SSF55785">
    <property type="entry name" value="PYP-like sensor domain (PAS domain)"/>
    <property type="match status" value="1"/>
</dbReference>
<dbReference type="Gene3D" id="3.30.450.20">
    <property type="entry name" value="PAS domain"/>
    <property type="match status" value="1"/>
</dbReference>
<dbReference type="InterPro" id="IPR035919">
    <property type="entry name" value="EAL_sf"/>
</dbReference>
<dbReference type="InterPro" id="IPR035965">
    <property type="entry name" value="PAS-like_dom_sf"/>
</dbReference>